<feature type="binding site" evidence="7">
    <location>
        <position position="329"/>
    </location>
    <ligand>
        <name>D-dopa</name>
        <dbReference type="ChEBI" id="CHEBI:149689"/>
    </ligand>
</feature>
<keyword evidence="10" id="KW-1185">Reference proteome</keyword>
<reference evidence="9" key="1">
    <citation type="submission" date="2021-03" db="EMBL/GenBank/DDBJ databases">
        <authorList>
            <person name="Bekaert M."/>
        </authorList>
    </citation>
    <scope>NUCLEOTIDE SEQUENCE</scope>
</reference>
<evidence type="ECO:0000256" key="5">
    <source>
        <dbReference type="ARBA" id="ARBA00022827"/>
    </source>
</evidence>
<proteinExistence type="inferred from homology"/>
<feature type="binding site" evidence="7">
    <location>
        <position position="244"/>
    </location>
    <ligand>
        <name>D-dopa</name>
        <dbReference type="ChEBI" id="CHEBI:149689"/>
    </ligand>
</feature>
<dbReference type="Pfam" id="PF01266">
    <property type="entry name" value="DAO"/>
    <property type="match status" value="1"/>
</dbReference>
<evidence type="ECO:0000256" key="1">
    <source>
        <dbReference type="ARBA" id="ARBA00001974"/>
    </source>
</evidence>
<keyword evidence="4" id="KW-0285">Flavoprotein</keyword>
<evidence type="ECO:0000256" key="4">
    <source>
        <dbReference type="ARBA" id="ARBA00022630"/>
    </source>
</evidence>
<dbReference type="SUPFAM" id="SSF54373">
    <property type="entry name" value="FAD-linked reductases, C-terminal domain"/>
    <property type="match status" value="1"/>
</dbReference>
<comment type="similarity">
    <text evidence="3">Belongs to the DAMOX/DASOX family.</text>
</comment>
<dbReference type="GO" id="GO:0071949">
    <property type="term" value="F:FAD binding"/>
    <property type="evidence" value="ECO:0007669"/>
    <property type="project" value="InterPro"/>
</dbReference>
<dbReference type="EMBL" id="CAJPWZ010000031">
    <property type="protein sequence ID" value="CAG2184783.1"/>
    <property type="molecule type" value="Genomic_DNA"/>
</dbReference>
<feature type="binding site" evidence="7">
    <location>
        <position position="205"/>
    </location>
    <ligand>
        <name>FAD</name>
        <dbReference type="ChEBI" id="CHEBI:57692"/>
    </ligand>
</feature>
<name>A0A8S3PPQ8_MYTED</name>
<protein>
    <submittedName>
        <fullName evidence="9">DDO</fullName>
        <ecNumber evidence="9">1.4.3.1</ecNumber>
    </submittedName>
</protein>
<dbReference type="AlphaFoldDB" id="A0A8S3PPQ8"/>
<feature type="binding site" evidence="7">
    <location>
        <position position="188"/>
    </location>
    <ligand>
        <name>FAD</name>
        <dbReference type="ChEBI" id="CHEBI:57692"/>
    </ligand>
</feature>
<dbReference type="Gene3D" id="3.40.50.720">
    <property type="entry name" value="NAD(P)-binding Rossmann-like Domain"/>
    <property type="match status" value="1"/>
</dbReference>
<dbReference type="Proteomes" id="UP000683360">
    <property type="component" value="Unassembled WGS sequence"/>
</dbReference>
<dbReference type="SUPFAM" id="SSF51971">
    <property type="entry name" value="Nucleotide-binding domain"/>
    <property type="match status" value="1"/>
</dbReference>
<feature type="binding site" evidence="7">
    <location>
        <begin position="62"/>
        <end position="63"/>
    </location>
    <ligand>
        <name>FAD</name>
        <dbReference type="ChEBI" id="CHEBI:57692"/>
    </ligand>
</feature>
<dbReference type="PIRSF" id="PIRSF000189">
    <property type="entry name" value="D-aa_oxidase"/>
    <property type="match status" value="1"/>
</dbReference>
<evidence type="ECO:0000256" key="6">
    <source>
        <dbReference type="ARBA" id="ARBA00023002"/>
    </source>
</evidence>
<accession>A0A8S3PPQ8</accession>
<dbReference type="OrthoDB" id="2015447at2759"/>
<evidence type="ECO:0000313" key="9">
    <source>
        <dbReference type="EMBL" id="CAG2184783.1"/>
    </source>
</evidence>
<feature type="binding site" evidence="7">
    <location>
        <position position="299"/>
    </location>
    <ligand>
        <name>D-dopa</name>
        <dbReference type="ChEBI" id="CHEBI:149689"/>
    </ligand>
</feature>
<dbReference type="GO" id="GO:0008445">
    <property type="term" value="F:D-aspartate oxidase activity"/>
    <property type="evidence" value="ECO:0007669"/>
    <property type="project" value="UniProtKB-EC"/>
</dbReference>
<dbReference type="Gene3D" id="3.30.9.10">
    <property type="entry name" value="D-Amino Acid Oxidase, subunit A, domain 2"/>
    <property type="match status" value="1"/>
</dbReference>
<keyword evidence="5 7" id="KW-0274">FAD</keyword>
<evidence type="ECO:0000256" key="3">
    <source>
        <dbReference type="ARBA" id="ARBA00006730"/>
    </source>
</evidence>
<dbReference type="GO" id="GO:0019478">
    <property type="term" value="P:D-amino acid catabolic process"/>
    <property type="evidence" value="ECO:0007669"/>
    <property type="project" value="TreeGrafter"/>
</dbReference>
<comment type="caution">
    <text evidence="9">The sequence shown here is derived from an EMBL/GenBank/DDBJ whole genome shotgun (WGS) entry which is preliminary data.</text>
</comment>
<evidence type="ECO:0000259" key="8">
    <source>
        <dbReference type="Pfam" id="PF01266"/>
    </source>
</evidence>
<dbReference type="EC" id="1.4.3.1" evidence="9"/>
<gene>
    <name evidence="9" type="ORF">MEDL_422</name>
</gene>
<evidence type="ECO:0000256" key="2">
    <source>
        <dbReference type="ARBA" id="ARBA00004253"/>
    </source>
</evidence>
<organism evidence="9 10">
    <name type="scientific">Mytilus edulis</name>
    <name type="common">Blue mussel</name>
    <dbReference type="NCBI Taxonomy" id="6550"/>
    <lineage>
        <taxon>Eukaryota</taxon>
        <taxon>Metazoa</taxon>
        <taxon>Spiralia</taxon>
        <taxon>Lophotrochozoa</taxon>
        <taxon>Mollusca</taxon>
        <taxon>Bivalvia</taxon>
        <taxon>Autobranchia</taxon>
        <taxon>Pteriomorphia</taxon>
        <taxon>Mytilida</taxon>
        <taxon>Mytiloidea</taxon>
        <taxon>Mytilidae</taxon>
        <taxon>Mytilinae</taxon>
        <taxon>Mytilus</taxon>
    </lineage>
</organism>
<comment type="subcellular location">
    <subcellularLocation>
        <location evidence="2">Peroxisome matrix</location>
    </subcellularLocation>
</comment>
<dbReference type="InterPro" id="IPR006076">
    <property type="entry name" value="FAD-dep_OxRdtase"/>
</dbReference>
<evidence type="ECO:0000313" key="10">
    <source>
        <dbReference type="Proteomes" id="UP000683360"/>
    </source>
</evidence>
<dbReference type="GO" id="GO:0005782">
    <property type="term" value="C:peroxisomal matrix"/>
    <property type="evidence" value="ECO:0007669"/>
    <property type="project" value="UniProtKB-SubCell"/>
</dbReference>
<dbReference type="PANTHER" id="PTHR11530:SF11">
    <property type="entry name" value="D-ASPARTATE OXIDASE"/>
    <property type="match status" value="1"/>
</dbReference>
<dbReference type="PANTHER" id="PTHR11530">
    <property type="entry name" value="D-AMINO ACID OXIDASE"/>
    <property type="match status" value="1"/>
</dbReference>
<sequence>MKLNRNKNIANPLKINIHSRKMTNIAVLGAGVVGLSTAINIKRALPHVCVTIIADKFGTETTSHGAGGIFKPTAKLLPGVPESIARKWTVDSWKWFSGLTLSSQAGISGNQMVAGYYFCNEEVKNPLYADYVYTFSRMTDDELRSLNMYNNYKYGYHITTVITYVKKYLPWLTKLYLDDGGKIEGRRVENLNELVGKYDVVVNCTGLGSRKLCNDDKIHAVRGQLIKLRADWIKYWMYTDDGKYILPNGDLTIIGGVRQADNYSLELDEQDKQEIQQKCYKFWPPLQGAQIDSEWVGLRPSRSPLRLEPEIMNLSTGKLKVVHNYGHGGVGIAMSWGTSLHATELVKDMLQSHSHL</sequence>
<feature type="domain" description="FAD dependent oxidoreductase" evidence="8">
    <location>
        <begin position="25"/>
        <end position="345"/>
    </location>
</feature>
<comment type="cofactor">
    <cofactor evidence="1 7">
        <name>FAD</name>
        <dbReference type="ChEBI" id="CHEBI:57692"/>
    </cofactor>
</comment>
<evidence type="ECO:0000256" key="7">
    <source>
        <dbReference type="PIRSR" id="PIRSR000189-1"/>
    </source>
</evidence>
<keyword evidence="6 9" id="KW-0560">Oxidoreductase</keyword>
<dbReference type="InterPro" id="IPR023209">
    <property type="entry name" value="DAO"/>
</dbReference>